<keyword evidence="4" id="KW-0297">G-protein coupled receptor</keyword>
<dbReference type="GO" id="GO:0005886">
    <property type="term" value="C:plasma membrane"/>
    <property type="evidence" value="ECO:0007669"/>
    <property type="project" value="TreeGrafter"/>
</dbReference>
<evidence type="ECO:0000256" key="1">
    <source>
        <dbReference type="ARBA" id="ARBA00004141"/>
    </source>
</evidence>
<feature type="transmembrane region" description="Helical" evidence="8">
    <location>
        <begin position="61"/>
        <end position="86"/>
    </location>
</feature>
<keyword evidence="6" id="KW-0675">Receptor</keyword>
<dbReference type="PANTHER" id="PTHR45695">
    <property type="entry name" value="LEUCOKININ RECEPTOR-RELATED"/>
    <property type="match status" value="1"/>
</dbReference>
<dbReference type="AlphaFoldDB" id="A0A915J4V6"/>
<evidence type="ECO:0000256" key="7">
    <source>
        <dbReference type="ARBA" id="ARBA00023224"/>
    </source>
</evidence>
<sequence length="145" mass="16559">MRAEKTSHPFLVYKAAVTILIIWMGSAFVACPLIIVLGVYVDEDGSLQCDEFWPDGSGAENVYSLFLSVVQFLIPFCVFILTYLIIGVRLWTTRVPGENNYELNKVRKESVKKVNSYYKVLVVKTKEVEFDQIDEQKSFCGRFAL</sequence>
<keyword evidence="5 8" id="KW-0472">Membrane</keyword>
<dbReference type="Gene3D" id="1.20.1070.10">
    <property type="entry name" value="Rhodopsin 7-helix transmembrane proteins"/>
    <property type="match status" value="1"/>
</dbReference>
<dbReference type="PROSITE" id="PS51257">
    <property type="entry name" value="PROKAR_LIPOPROTEIN"/>
    <property type="match status" value="1"/>
</dbReference>
<organism evidence="10 11">
    <name type="scientific">Romanomermis culicivorax</name>
    <name type="common">Nematode worm</name>
    <dbReference type="NCBI Taxonomy" id="13658"/>
    <lineage>
        <taxon>Eukaryota</taxon>
        <taxon>Metazoa</taxon>
        <taxon>Ecdysozoa</taxon>
        <taxon>Nematoda</taxon>
        <taxon>Enoplea</taxon>
        <taxon>Dorylaimia</taxon>
        <taxon>Mermithida</taxon>
        <taxon>Mermithoidea</taxon>
        <taxon>Mermithidae</taxon>
        <taxon>Romanomermis</taxon>
    </lineage>
</organism>
<dbReference type="GO" id="GO:0004930">
    <property type="term" value="F:G protein-coupled receptor activity"/>
    <property type="evidence" value="ECO:0007669"/>
    <property type="project" value="UniProtKB-KW"/>
</dbReference>
<evidence type="ECO:0000256" key="6">
    <source>
        <dbReference type="ARBA" id="ARBA00023170"/>
    </source>
</evidence>
<evidence type="ECO:0000259" key="9">
    <source>
        <dbReference type="PROSITE" id="PS50262"/>
    </source>
</evidence>
<keyword evidence="2 8" id="KW-0812">Transmembrane</keyword>
<dbReference type="PANTHER" id="PTHR45695:SF9">
    <property type="entry name" value="LEUCOKININ RECEPTOR"/>
    <property type="match status" value="1"/>
</dbReference>
<dbReference type="InterPro" id="IPR017452">
    <property type="entry name" value="GPCR_Rhodpsn_7TM"/>
</dbReference>
<dbReference type="Pfam" id="PF00001">
    <property type="entry name" value="7tm_1"/>
    <property type="match status" value="1"/>
</dbReference>
<proteinExistence type="predicted"/>
<reference evidence="11" key="1">
    <citation type="submission" date="2022-11" db="UniProtKB">
        <authorList>
            <consortium name="WormBaseParasite"/>
        </authorList>
    </citation>
    <scope>IDENTIFICATION</scope>
</reference>
<dbReference type="Proteomes" id="UP000887565">
    <property type="component" value="Unplaced"/>
</dbReference>
<protein>
    <submittedName>
        <fullName evidence="11">G-protein coupled receptors family 1 profile domain-containing protein</fullName>
    </submittedName>
</protein>
<evidence type="ECO:0000313" key="11">
    <source>
        <dbReference type="WBParaSite" id="nRc.2.0.1.t20752-RA"/>
    </source>
</evidence>
<keyword evidence="10" id="KW-1185">Reference proteome</keyword>
<evidence type="ECO:0000313" key="10">
    <source>
        <dbReference type="Proteomes" id="UP000887565"/>
    </source>
</evidence>
<comment type="subcellular location">
    <subcellularLocation>
        <location evidence="1">Membrane</location>
        <topology evidence="1">Multi-pass membrane protein</topology>
    </subcellularLocation>
</comment>
<evidence type="ECO:0000256" key="8">
    <source>
        <dbReference type="SAM" id="Phobius"/>
    </source>
</evidence>
<feature type="transmembrane region" description="Helical" evidence="8">
    <location>
        <begin position="12"/>
        <end position="41"/>
    </location>
</feature>
<feature type="domain" description="G-protein coupled receptors family 1 profile" evidence="9">
    <location>
        <begin position="1"/>
        <end position="145"/>
    </location>
</feature>
<keyword evidence="7" id="KW-0807">Transducer</keyword>
<dbReference type="WBParaSite" id="nRc.2.0.1.t20752-RA">
    <property type="protein sequence ID" value="nRc.2.0.1.t20752-RA"/>
    <property type="gene ID" value="nRc.2.0.1.g20752"/>
</dbReference>
<evidence type="ECO:0000256" key="4">
    <source>
        <dbReference type="ARBA" id="ARBA00023040"/>
    </source>
</evidence>
<dbReference type="InterPro" id="IPR000276">
    <property type="entry name" value="GPCR_Rhodpsn"/>
</dbReference>
<dbReference type="SUPFAM" id="SSF81321">
    <property type="entry name" value="Family A G protein-coupled receptor-like"/>
    <property type="match status" value="1"/>
</dbReference>
<dbReference type="PROSITE" id="PS50262">
    <property type="entry name" value="G_PROTEIN_RECEP_F1_2"/>
    <property type="match status" value="1"/>
</dbReference>
<accession>A0A915J4V6</accession>
<evidence type="ECO:0000256" key="3">
    <source>
        <dbReference type="ARBA" id="ARBA00022989"/>
    </source>
</evidence>
<keyword evidence="3 8" id="KW-1133">Transmembrane helix</keyword>
<evidence type="ECO:0000256" key="5">
    <source>
        <dbReference type="ARBA" id="ARBA00023136"/>
    </source>
</evidence>
<name>A0A915J4V6_ROMCU</name>
<evidence type="ECO:0000256" key="2">
    <source>
        <dbReference type="ARBA" id="ARBA00022692"/>
    </source>
</evidence>